<dbReference type="Gene3D" id="1.25.40.10">
    <property type="entry name" value="Tetratricopeptide repeat domain"/>
    <property type="match status" value="3"/>
</dbReference>
<evidence type="ECO:0000313" key="6">
    <source>
        <dbReference type="Proteomes" id="UP001055439"/>
    </source>
</evidence>
<feature type="repeat" description="PPR" evidence="2">
    <location>
        <begin position="275"/>
        <end position="309"/>
    </location>
</feature>
<keyword evidence="3" id="KW-0472">Membrane</keyword>
<dbReference type="OrthoDB" id="185373at2759"/>
<dbReference type="Pfam" id="PF01535">
    <property type="entry name" value="PPR"/>
    <property type="match status" value="4"/>
</dbReference>
<organism evidence="5 6">
    <name type="scientific">Musa troglodytarum</name>
    <name type="common">fe'i banana</name>
    <dbReference type="NCBI Taxonomy" id="320322"/>
    <lineage>
        <taxon>Eukaryota</taxon>
        <taxon>Viridiplantae</taxon>
        <taxon>Streptophyta</taxon>
        <taxon>Embryophyta</taxon>
        <taxon>Tracheophyta</taxon>
        <taxon>Spermatophyta</taxon>
        <taxon>Magnoliopsida</taxon>
        <taxon>Liliopsida</taxon>
        <taxon>Zingiberales</taxon>
        <taxon>Musaceae</taxon>
        <taxon>Musa</taxon>
    </lineage>
</organism>
<evidence type="ECO:0000313" key="5">
    <source>
        <dbReference type="EMBL" id="URE00782.1"/>
    </source>
</evidence>
<dbReference type="FunFam" id="1.25.40.10:FF:000329">
    <property type="entry name" value="Pentatricopeptide repeat-containing protein"/>
    <property type="match status" value="1"/>
</dbReference>
<dbReference type="InterPro" id="IPR011990">
    <property type="entry name" value="TPR-like_helical_dom_sf"/>
</dbReference>
<dbReference type="PROSITE" id="PS51375">
    <property type="entry name" value="PPR"/>
    <property type="match status" value="4"/>
</dbReference>
<keyword evidence="3" id="KW-1133">Transmembrane helix</keyword>
<evidence type="ECO:0000259" key="4">
    <source>
        <dbReference type="Pfam" id="PF14432"/>
    </source>
</evidence>
<protein>
    <submittedName>
        <fullName evidence="5">PPR repeat</fullName>
    </submittedName>
</protein>
<dbReference type="EMBL" id="CP097507">
    <property type="protein sequence ID" value="URE00782.1"/>
    <property type="molecule type" value="Genomic_DNA"/>
</dbReference>
<evidence type="ECO:0000256" key="3">
    <source>
        <dbReference type="SAM" id="Phobius"/>
    </source>
</evidence>
<reference evidence="5" key="1">
    <citation type="submission" date="2022-05" db="EMBL/GenBank/DDBJ databases">
        <title>The Musa troglodytarum L. genome provides insights into the mechanism of non-climacteric behaviour and enrichment of carotenoids.</title>
        <authorList>
            <person name="Wang J."/>
        </authorList>
    </citation>
    <scope>NUCLEOTIDE SEQUENCE</scope>
    <source>
        <tissue evidence="5">Leaf</tissue>
    </source>
</reference>
<feature type="repeat" description="PPR" evidence="2">
    <location>
        <begin position="181"/>
        <end position="215"/>
    </location>
</feature>
<dbReference type="InterPro" id="IPR032867">
    <property type="entry name" value="DYW_dom"/>
</dbReference>
<name>A0A9E7FTP3_9LILI</name>
<dbReference type="GO" id="GO:0009451">
    <property type="term" value="P:RNA modification"/>
    <property type="evidence" value="ECO:0007669"/>
    <property type="project" value="InterPro"/>
</dbReference>
<sequence>MRASPPVSRRLETLLRSPLAFRHLHPFLARLVIAGDVRHPAALRRLADLIALFPDHASSPLLSRALSRLYFHLAPSCTTFLYNLIIRAFSRSHRHPCESLSAFVFLLRSASPPDHFTFPSLVKAACSPHSPTGGIQIHPQVLRRGFESYIYVLNTLLSMYSAFGDMVSAQKLFDLSSELLDVVSWNTVIDGYVKVGALEVARRLFEEMPVRNEVSWSAIINGYAGKGELDVARSLFDRIPVQGNVVTWNSMVSGFARHGLLPVARKFFDEMPMRNIVSWNSMVSGYALNGEMDSARKLFDQMPERDVVSWSCMISGHAQSNQFLAALQLFKEMQKVRKIKPNEVTMVSVLSACAHLAALEQGKWVHAYIDKTHMTLDDDQNLGAALIDMYAKCGSIDIALKLFQSLGRKNVSSWNALITGLAINGAANESLEAFGQMQKSGLKPNDITFVGVLMACVHGGLVHEGQQYFESMTRVYGIQPEMKHYGCMVDLLGRAGLLEEAEGIVRSMPMKPDIMILGALLGACRIHKAVAVADRVKKEVLRLKAQQSGCHVLLSNIFAAAGRWADASEVRSSLKQTGIRKDPGSSSVELDGIVYEFVAGSCSLPEAGAIYAWLDRMGSDLRHQGYSPVTEDVLLDLSEEDKETWLSRHSEKLALAFALLRSAPHSTIRIVKNLRICGDCHSFVKHVSKFCSQEVIIRDRIRFHHFKDGTCSCNDYWLPVNEPPRFPCTCKHVSLPSRLQRRDTSPTRNTVFLVSPAAQPVSAMEMGKFACAVLVAAASATAALAADAPAPGPASASFAVTPAVGAVIGASLLSFFAFYLQ</sequence>
<gene>
    <name evidence="5" type="ORF">MUK42_19798</name>
</gene>
<dbReference type="FunFam" id="1.25.40.10:FF:000348">
    <property type="entry name" value="Pentatricopeptide repeat-containing protein chloroplastic"/>
    <property type="match status" value="1"/>
</dbReference>
<dbReference type="PANTHER" id="PTHR47926:SF444">
    <property type="entry name" value="PENTATRICOPEPTIDE REPEAT-CONTAINING PROTEIN"/>
    <property type="match status" value="1"/>
</dbReference>
<dbReference type="NCBIfam" id="TIGR00756">
    <property type="entry name" value="PPR"/>
    <property type="match status" value="5"/>
</dbReference>
<dbReference type="GO" id="GO:0003723">
    <property type="term" value="F:RNA binding"/>
    <property type="evidence" value="ECO:0007669"/>
    <property type="project" value="InterPro"/>
</dbReference>
<dbReference type="GO" id="GO:0008270">
    <property type="term" value="F:zinc ion binding"/>
    <property type="evidence" value="ECO:0007669"/>
    <property type="project" value="InterPro"/>
</dbReference>
<accession>A0A9E7FTP3</accession>
<feature type="transmembrane region" description="Helical" evidence="3">
    <location>
        <begin position="798"/>
        <end position="820"/>
    </location>
</feature>
<dbReference type="InterPro" id="IPR002885">
    <property type="entry name" value="PPR_rpt"/>
</dbReference>
<dbReference type="InterPro" id="IPR046960">
    <property type="entry name" value="PPR_At4g14850-like_plant"/>
</dbReference>
<dbReference type="Pfam" id="PF14432">
    <property type="entry name" value="DYW_deaminase"/>
    <property type="match status" value="1"/>
</dbReference>
<evidence type="ECO:0000256" key="2">
    <source>
        <dbReference type="PROSITE-ProRule" id="PRU00708"/>
    </source>
</evidence>
<keyword evidence="3" id="KW-0812">Transmembrane</keyword>
<keyword evidence="1" id="KW-0677">Repeat</keyword>
<keyword evidence="6" id="KW-1185">Reference proteome</keyword>
<dbReference type="AlphaFoldDB" id="A0A9E7FTP3"/>
<dbReference type="InterPro" id="IPR046848">
    <property type="entry name" value="E_motif"/>
</dbReference>
<dbReference type="Proteomes" id="UP001055439">
    <property type="component" value="Chromosome 5"/>
</dbReference>
<feature type="repeat" description="PPR" evidence="2">
    <location>
        <begin position="244"/>
        <end position="274"/>
    </location>
</feature>
<proteinExistence type="predicted"/>
<feature type="domain" description="DYW" evidence="4">
    <location>
        <begin position="625"/>
        <end position="717"/>
    </location>
</feature>
<dbReference type="Pfam" id="PF13041">
    <property type="entry name" value="PPR_2"/>
    <property type="match status" value="3"/>
</dbReference>
<evidence type="ECO:0000256" key="1">
    <source>
        <dbReference type="ARBA" id="ARBA00022737"/>
    </source>
</evidence>
<dbReference type="Pfam" id="PF20431">
    <property type="entry name" value="E_motif"/>
    <property type="match status" value="1"/>
</dbReference>
<feature type="repeat" description="PPR" evidence="2">
    <location>
        <begin position="410"/>
        <end position="444"/>
    </location>
</feature>
<dbReference type="PANTHER" id="PTHR47926">
    <property type="entry name" value="PENTATRICOPEPTIDE REPEAT-CONTAINING PROTEIN"/>
    <property type="match status" value="1"/>
</dbReference>